<evidence type="ECO:0000313" key="2">
    <source>
        <dbReference type="EMBL" id="GEO17859.1"/>
    </source>
</evidence>
<protein>
    <submittedName>
        <fullName evidence="2">Uncharacterized protein</fullName>
    </submittedName>
</protein>
<dbReference type="Proteomes" id="UP000321085">
    <property type="component" value="Unassembled WGS sequence"/>
</dbReference>
<name>A0A512C0X8_9HYPH</name>
<feature type="region of interest" description="Disordered" evidence="1">
    <location>
        <begin position="1"/>
        <end position="25"/>
    </location>
</feature>
<keyword evidence="3" id="KW-1185">Reference proteome</keyword>
<dbReference type="AlphaFoldDB" id="A0A512C0X8"/>
<feature type="compositionally biased region" description="Basic and acidic residues" evidence="1">
    <location>
        <begin position="9"/>
        <end position="18"/>
    </location>
</feature>
<dbReference type="EMBL" id="BJYU01000131">
    <property type="protein sequence ID" value="GEO17859.1"/>
    <property type="molecule type" value="Genomic_DNA"/>
</dbReference>
<gene>
    <name evidence="2" type="ORF">MAE02_55550</name>
</gene>
<reference evidence="2 3" key="1">
    <citation type="submission" date="2019-07" db="EMBL/GenBank/DDBJ databases">
        <title>Whole genome shotgun sequence of Microvirga aerophila NBRC 106136.</title>
        <authorList>
            <person name="Hosoyama A."/>
            <person name="Uohara A."/>
            <person name="Ohji S."/>
            <person name="Ichikawa N."/>
        </authorList>
    </citation>
    <scope>NUCLEOTIDE SEQUENCE [LARGE SCALE GENOMIC DNA]</scope>
    <source>
        <strain evidence="2 3">NBRC 106136</strain>
    </source>
</reference>
<organism evidence="2 3">
    <name type="scientific">Microvirga aerophila</name>
    <dbReference type="NCBI Taxonomy" id="670291"/>
    <lineage>
        <taxon>Bacteria</taxon>
        <taxon>Pseudomonadati</taxon>
        <taxon>Pseudomonadota</taxon>
        <taxon>Alphaproteobacteria</taxon>
        <taxon>Hyphomicrobiales</taxon>
        <taxon>Methylobacteriaceae</taxon>
        <taxon>Microvirga</taxon>
    </lineage>
</organism>
<sequence length="91" mass="10200">MNGYSNSHTLEKQWESSHGKRSSALHAGEDKFVEAALLHLSKNFDGAGWERNPMFPTSLHPSCWHGPEASFQVNLIPPGSEHFARASRRQD</sequence>
<proteinExistence type="predicted"/>
<evidence type="ECO:0000256" key="1">
    <source>
        <dbReference type="SAM" id="MobiDB-lite"/>
    </source>
</evidence>
<accession>A0A512C0X8</accession>
<comment type="caution">
    <text evidence="2">The sequence shown here is derived from an EMBL/GenBank/DDBJ whole genome shotgun (WGS) entry which is preliminary data.</text>
</comment>
<evidence type="ECO:0000313" key="3">
    <source>
        <dbReference type="Proteomes" id="UP000321085"/>
    </source>
</evidence>